<dbReference type="EMBL" id="KN846956">
    <property type="protein sequence ID" value="KIW73580.1"/>
    <property type="molecule type" value="Genomic_DNA"/>
</dbReference>
<protein>
    <recommendedName>
        <fullName evidence="5">Mitochondrial division protein 1</fullName>
    </recommendedName>
</protein>
<feature type="repeat" description="WD" evidence="7">
    <location>
        <begin position="305"/>
        <end position="346"/>
    </location>
</feature>
<name>A0A0D2G473_9EURO</name>
<dbReference type="Pfam" id="PF25175">
    <property type="entry name" value="Beta-prop_WDR5"/>
    <property type="match status" value="1"/>
</dbReference>
<dbReference type="AlphaFoldDB" id="A0A0D2G473"/>
<comment type="function">
    <text evidence="6">Involved in mitochondrial fission. Acts as an adapter protein required to form mitochondrial fission complexes. Formation of these complexes is required to promote constriction and fission of the mitochondrial compartment at a late step in mitochondrial division.</text>
</comment>
<reference evidence="10 11" key="1">
    <citation type="submission" date="2015-01" db="EMBL/GenBank/DDBJ databases">
        <title>The Genome Sequence of Capronia semiimmersa CBS27337.</title>
        <authorList>
            <consortium name="The Broad Institute Genomics Platform"/>
            <person name="Cuomo C."/>
            <person name="de Hoog S."/>
            <person name="Gorbushina A."/>
            <person name="Stielow B."/>
            <person name="Teixiera M."/>
            <person name="Abouelleil A."/>
            <person name="Chapman S.B."/>
            <person name="Priest M."/>
            <person name="Young S.K."/>
            <person name="Wortman J."/>
            <person name="Nusbaum C."/>
            <person name="Birren B."/>
        </authorList>
    </citation>
    <scope>NUCLEOTIDE SEQUENCE [LARGE SCALE GENOMIC DNA]</scope>
    <source>
        <strain evidence="10 11">CBS 27337</strain>
    </source>
</reference>
<dbReference type="InterPro" id="IPR020472">
    <property type="entry name" value="WD40_PAC1"/>
</dbReference>
<feature type="domain" description="WDR5-like beta-propeller" evidence="9">
    <location>
        <begin position="169"/>
        <end position="478"/>
    </location>
</feature>
<dbReference type="STRING" id="5601.A0A0D2G473"/>
<dbReference type="InterPro" id="IPR059122">
    <property type="entry name" value="Beta-prop_WDR5-like"/>
</dbReference>
<dbReference type="SUPFAM" id="SSF50978">
    <property type="entry name" value="WD40 repeat-like"/>
    <property type="match status" value="1"/>
</dbReference>
<feature type="repeat" description="WD" evidence="7">
    <location>
        <begin position="263"/>
        <end position="304"/>
    </location>
</feature>
<dbReference type="PROSITE" id="PS00678">
    <property type="entry name" value="WD_REPEATS_1"/>
    <property type="match status" value="2"/>
</dbReference>
<keyword evidence="3" id="KW-0677">Repeat</keyword>
<feature type="compositionally biased region" description="Basic residues" evidence="8">
    <location>
        <begin position="73"/>
        <end position="90"/>
    </location>
</feature>
<dbReference type="PRINTS" id="PR00320">
    <property type="entry name" value="GPROTEINBRPT"/>
</dbReference>
<dbReference type="Gene3D" id="2.130.10.10">
    <property type="entry name" value="YVTN repeat-like/Quinoprotein amine dehydrogenase"/>
    <property type="match status" value="1"/>
</dbReference>
<dbReference type="Proteomes" id="UP000054266">
    <property type="component" value="Unassembled WGS sequence"/>
</dbReference>
<comment type="subcellular location">
    <subcellularLocation>
        <location evidence="1">Mitochondrion outer membrane</location>
        <topology evidence="1">Peripheral membrane protein</topology>
        <orientation evidence="1">Cytoplasmic side</orientation>
    </subcellularLocation>
</comment>
<feature type="repeat" description="WD" evidence="7">
    <location>
        <begin position="167"/>
        <end position="208"/>
    </location>
</feature>
<accession>A0A0D2G473</accession>
<feature type="repeat" description="WD" evidence="7">
    <location>
        <begin position="421"/>
        <end position="444"/>
    </location>
</feature>
<evidence type="ECO:0000256" key="7">
    <source>
        <dbReference type="PROSITE-ProRule" id="PRU00221"/>
    </source>
</evidence>
<feature type="repeat" description="WD" evidence="7">
    <location>
        <begin position="216"/>
        <end position="250"/>
    </location>
</feature>
<dbReference type="InterPro" id="IPR001680">
    <property type="entry name" value="WD40_rpt"/>
</dbReference>
<sequence length="555" mass="61349">MDSARYPLPKRRRTSSEDSSSSRNSVANPRSQPPPSRHQEPTRSARDMHRGRSYSTSRSRSRDNSRDDTPRRDRSRSRSRNRSPRRRRLSRSPSGSSTYDSAFEHHHRSGQSRSRSGSRSRSDTYSPQHSRSPSHSHSRSRQPSATLLPPPSLKPKSLTFTPLLTLPRAHARGITCVKFSPDMTLLATSSADNSINIYSVPPNPTADSHFKHIRTLRAHLAGVNAIAWSPVGPPYTLASASDDKSILLWSPLGSDFPIAPSPLTGHSNYVYSLCFSPKGNMLVSGSFDEAVFLWDVRSGRVMRSLPAHSDPVGGVDFLRDGTMVVSCAGDGLIRIWDASTGQCLRTLVDEDRKPVTSVKFSPNGKFLLAWTLDNCVRLWNYIEGRCVKTYQGHVNAQYSLGGVVGNYSYDHGGGERRLEAFVASGSEDGDIVVWDVSSKDVLWREKAHRDVVLSIDFGRTNEGKGLLVSGGKDRDVKICLLEADEAEHEFFTEKQDQHRDGGGDVDVDMDMDMDMDGVVEGPTVYGNATGTIKREADENAMLIDRPTPGVDHSQL</sequence>
<evidence type="ECO:0000313" key="11">
    <source>
        <dbReference type="Proteomes" id="UP000054266"/>
    </source>
</evidence>
<feature type="compositionally biased region" description="Low complexity" evidence="8">
    <location>
        <begin position="17"/>
        <end position="30"/>
    </location>
</feature>
<dbReference type="InterPro" id="IPR015943">
    <property type="entry name" value="WD40/YVTN_repeat-like_dom_sf"/>
</dbReference>
<feature type="compositionally biased region" description="Basic and acidic residues" evidence="8">
    <location>
        <begin position="37"/>
        <end position="50"/>
    </location>
</feature>
<feature type="repeat" description="WD" evidence="7">
    <location>
        <begin position="348"/>
        <end position="389"/>
    </location>
</feature>
<dbReference type="PROSITE" id="PS50082">
    <property type="entry name" value="WD_REPEATS_2"/>
    <property type="match status" value="6"/>
</dbReference>
<dbReference type="PANTHER" id="PTHR22847:SF637">
    <property type="entry name" value="WD REPEAT DOMAIN 5B"/>
    <property type="match status" value="1"/>
</dbReference>
<dbReference type="FunFam" id="2.130.10.10:FF:000510">
    <property type="entry name" value="WD repeat protein"/>
    <property type="match status" value="1"/>
</dbReference>
<dbReference type="InterPro" id="IPR019775">
    <property type="entry name" value="WD40_repeat_CS"/>
</dbReference>
<evidence type="ECO:0000256" key="8">
    <source>
        <dbReference type="SAM" id="MobiDB-lite"/>
    </source>
</evidence>
<feature type="compositionally biased region" description="Basic and acidic residues" evidence="8">
    <location>
        <begin position="60"/>
        <end position="72"/>
    </location>
</feature>
<evidence type="ECO:0000256" key="4">
    <source>
        <dbReference type="ARBA" id="ARBA00038415"/>
    </source>
</evidence>
<proteinExistence type="inferred from homology"/>
<comment type="similarity">
    <text evidence="4">Belongs to the WD repeat MDV1/CAF4 family.</text>
</comment>
<keyword evidence="11" id="KW-1185">Reference proteome</keyword>
<dbReference type="PROSITE" id="PS50294">
    <property type="entry name" value="WD_REPEATS_REGION"/>
    <property type="match status" value="5"/>
</dbReference>
<dbReference type="SMART" id="SM00320">
    <property type="entry name" value="WD40"/>
    <property type="match status" value="7"/>
</dbReference>
<keyword evidence="2 7" id="KW-0853">WD repeat</keyword>
<evidence type="ECO:0000256" key="5">
    <source>
        <dbReference type="ARBA" id="ARBA00039789"/>
    </source>
</evidence>
<evidence type="ECO:0000259" key="9">
    <source>
        <dbReference type="Pfam" id="PF25175"/>
    </source>
</evidence>
<dbReference type="GO" id="GO:1990234">
    <property type="term" value="C:transferase complex"/>
    <property type="evidence" value="ECO:0007669"/>
    <property type="project" value="UniProtKB-ARBA"/>
</dbReference>
<evidence type="ECO:0000256" key="2">
    <source>
        <dbReference type="ARBA" id="ARBA00022574"/>
    </source>
</evidence>
<feature type="region of interest" description="Disordered" evidence="8">
    <location>
        <begin position="1"/>
        <end position="154"/>
    </location>
</feature>
<dbReference type="CDD" id="cd00200">
    <property type="entry name" value="WD40"/>
    <property type="match status" value="1"/>
</dbReference>
<dbReference type="HOGENOM" id="CLU_000288_57_1_1"/>
<dbReference type="PANTHER" id="PTHR22847">
    <property type="entry name" value="WD40 REPEAT PROTEIN"/>
    <property type="match status" value="1"/>
</dbReference>
<dbReference type="GO" id="GO:0005741">
    <property type="term" value="C:mitochondrial outer membrane"/>
    <property type="evidence" value="ECO:0007669"/>
    <property type="project" value="UniProtKB-SubCell"/>
</dbReference>
<gene>
    <name evidence="10" type="ORF">PV04_01685</name>
</gene>
<organism evidence="10 11">
    <name type="scientific">Phialophora macrospora</name>
    <dbReference type="NCBI Taxonomy" id="1851006"/>
    <lineage>
        <taxon>Eukaryota</taxon>
        <taxon>Fungi</taxon>
        <taxon>Dikarya</taxon>
        <taxon>Ascomycota</taxon>
        <taxon>Pezizomycotina</taxon>
        <taxon>Eurotiomycetes</taxon>
        <taxon>Chaetothyriomycetidae</taxon>
        <taxon>Chaetothyriales</taxon>
        <taxon>Herpotrichiellaceae</taxon>
        <taxon>Phialophora</taxon>
    </lineage>
</organism>
<evidence type="ECO:0000256" key="3">
    <source>
        <dbReference type="ARBA" id="ARBA00022737"/>
    </source>
</evidence>
<evidence type="ECO:0000256" key="1">
    <source>
        <dbReference type="ARBA" id="ARBA00004570"/>
    </source>
</evidence>
<evidence type="ECO:0000256" key="6">
    <source>
        <dbReference type="ARBA" id="ARBA00043913"/>
    </source>
</evidence>
<evidence type="ECO:0000313" key="10">
    <source>
        <dbReference type="EMBL" id="KIW73580.1"/>
    </source>
</evidence>
<dbReference type="InterPro" id="IPR036322">
    <property type="entry name" value="WD40_repeat_dom_sf"/>
</dbReference>